<dbReference type="FunFam" id="3.40.50.980:FF:000001">
    <property type="entry name" value="Non-ribosomal peptide synthetase"/>
    <property type="match status" value="1"/>
</dbReference>
<keyword evidence="3" id="KW-0597">Phosphoprotein</keyword>
<dbReference type="InterPro" id="IPR020806">
    <property type="entry name" value="PKS_PP-bd"/>
</dbReference>
<dbReference type="Gene3D" id="3.30.559.30">
    <property type="entry name" value="Nonribosomal peptide synthetase, condensation domain"/>
    <property type="match status" value="2"/>
</dbReference>
<dbReference type="Pfam" id="PF13193">
    <property type="entry name" value="AMP-binding_C"/>
    <property type="match status" value="1"/>
</dbReference>
<dbReference type="Pfam" id="PF00668">
    <property type="entry name" value="Condensation"/>
    <property type="match status" value="2"/>
</dbReference>
<keyword evidence="4" id="KW-0808">Transferase</keyword>
<dbReference type="PATRIC" id="fig|294.125.peg.2102"/>
<dbReference type="SMART" id="SM00823">
    <property type="entry name" value="PKS_PP"/>
    <property type="match status" value="2"/>
</dbReference>
<dbReference type="PROSITE" id="PS50075">
    <property type="entry name" value="CARRIER"/>
    <property type="match status" value="2"/>
</dbReference>
<dbReference type="InterPro" id="IPR020845">
    <property type="entry name" value="AMP-binding_CS"/>
</dbReference>
<gene>
    <name evidence="6" type="primary">dhbF</name>
    <name evidence="6" type="ORF">PFLU3_20520</name>
</gene>
<dbReference type="Gene3D" id="3.40.50.980">
    <property type="match status" value="2"/>
</dbReference>
<dbReference type="GO" id="GO:0031177">
    <property type="term" value="F:phosphopantetheine binding"/>
    <property type="evidence" value="ECO:0007669"/>
    <property type="project" value="InterPro"/>
</dbReference>
<dbReference type="NCBIfam" id="NF003417">
    <property type="entry name" value="PRK04813.1"/>
    <property type="match status" value="2"/>
</dbReference>
<dbReference type="Pfam" id="PF00501">
    <property type="entry name" value="AMP-binding"/>
    <property type="match status" value="2"/>
</dbReference>
<dbReference type="EMBL" id="JXCQ01000013">
    <property type="protein sequence ID" value="KIR22552.1"/>
    <property type="molecule type" value="Genomic_DNA"/>
</dbReference>
<dbReference type="InterPro" id="IPR042099">
    <property type="entry name" value="ANL_N_sf"/>
</dbReference>
<dbReference type="PROSITE" id="PS00455">
    <property type="entry name" value="AMP_BINDING"/>
    <property type="match status" value="2"/>
</dbReference>
<dbReference type="Gene3D" id="3.30.300.30">
    <property type="match status" value="2"/>
</dbReference>
<feature type="domain" description="Carrier" evidence="5">
    <location>
        <begin position="1983"/>
        <end position="2058"/>
    </location>
</feature>
<dbReference type="SUPFAM" id="SSF52777">
    <property type="entry name" value="CoA-dependent acyltransferases"/>
    <property type="match status" value="4"/>
</dbReference>
<evidence type="ECO:0000256" key="1">
    <source>
        <dbReference type="ARBA" id="ARBA00001957"/>
    </source>
</evidence>
<dbReference type="CDD" id="cd05930">
    <property type="entry name" value="A_NRPS"/>
    <property type="match status" value="1"/>
</dbReference>
<dbReference type="InterPro" id="IPR036736">
    <property type="entry name" value="ACP-like_sf"/>
</dbReference>
<dbReference type="GO" id="GO:0043041">
    <property type="term" value="P:amino acid activation for nonribosomal peptide biosynthetic process"/>
    <property type="evidence" value="ECO:0007669"/>
    <property type="project" value="TreeGrafter"/>
</dbReference>
<dbReference type="InterPro" id="IPR045851">
    <property type="entry name" value="AMP-bd_C_sf"/>
</dbReference>
<dbReference type="InterPro" id="IPR023213">
    <property type="entry name" value="CAT-like_dom_sf"/>
</dbReference>
<dbReference type="GO" id="GO:0016740">
    <property type="term" value="F:transferase activity"/>
    <property type="evidence" value="ECO:0007669"/>
    <property type="project" value="UniProtKB-KW"/>
</dbReference>
<dbReference type="FunFam" id="3.40.50.980:FF:000002">
    <property type="entry name" value="Enterobactin synthetase component F"/>
    <property type="match status" value="1"/>
</dbReference>
<dbReference type="FunFam" id="3.40.50.1820:FF:000439">
    <property type="entry name" value="Non-ribosomal peptide synthetase OfaC"/>
    <property type="match status" value="1"/>
</dbReference>
<dbReference type="InterPro" id="IPR000873">
    <property type="entry name" value="AMP-dep_synth/lig_dom"/>
</dbReference>
<accession>A0A0D0RSV7</accession>
<dbReference type="Gene3D" id="3.30.559.10">
    <property type="entry name" value="Chloramphenicol acetyltransferase-like domain"/>
    <property type="match status" value="2"/>
</dbReference>
<evidence type="ECO:0000256" key="3">
    <source>
        <dbReference type="ARBA" id="ARBA00022553"/>
    </source>
</evidence>
<comment type="cofactor">
    <cofactor evidence="1">
        <name>pantetheine 4'-phosphate</name>
        <dbReference type="ChEBI" id="CHEBI:47942"/>
    </cofactor>
</comment>
<dbReference type="Gene3D" id="3.40.50.12780">
    <property type="entry name" value="N-terminal domain of ligase-like"/>
    <property type="match status" value="1"/>
</dbReference>
<protein>
    <submittedName>
        <fullName evidence="6">DhbF protein</fullName>
    </submittedName>
</protein>
<comment type="caution">
    <text evidence="6">The sequence shown here is derived from an EMBL/GenBank/DDBJ whole genome shotgun (WGS) entry which is preliminary data.</text>
</comment>
<dbReference type="NCBIfam" id="TIGR01733">
    <property type="entry name" value="AA-adenyl-dom"/>
    <property type="match status" value="2"/>
</dbReference>
<dbReference type="InterPro" id="IPR001031">
    <property type="entry name" value="Thioesterase"/>
</dbReference>
<dbReference type="PANTHER" id="PTHR45527">
    <property type="entry name" value="NONRIBOSOMAL PEPTIDE SYNTHETASE"/>
    <property type="match status" value="1"/>
</dbReference>
<dbReference type="Gene3D" id="2.30.38.10">
    <property type="entry name" value="Luciferase, Domain 3"/>
    <property type="match status" value="1"/>
</dbReference>
<dbReference type="FunFam" id="2.30.38.10:FF:000001">
    <property type="entry name" value="Non-ribosomal peptide synthetase PvdI"/>
    <property type="match status" value="1"/>
</dbReference>
<dbReference type="GO" id="GO:0005737">
    <property type="term" value="C:cytoplasm"/>
    <property type="evidence" value="ECO:0007669"/>
    <property type="project" value="TreeGrafter"/>
</dbReference>
<dbReference type="FunFam" id="1.10.1200.10:FF:000005">
    <property type="entry name" value="Nonribosomal peptide synthetase 1"/>
    <property type="match status" value="1"/>
</dbReference>
<feature type="domain" description="Carrier" evidence="5">
    <location>
        <begin position="946"/>
        <end position="1020"/>
    </location>
</feature>
<evidence type="ECO:0000259" key="5">
    <source>
        <dbReference type="PROSITE" id="PS50075"/>
    </source>
</evidence>
<proteinExistence type="predicted"/>
<dbReference type="InterPro" id="IPR025110">
    <property type="entry name" value="AMP-bd_C"/>
</dbReference>
<dbReference type="InterPro" id="IPR020802">
    <property type="entry name" value="TesA-like"/>
</dbReference>
<sequence>MIRKPLSPYQRDIWVAAAQFPESNQYTLFCYDRLVGEVDEQALCHAMASVARRTDAFGLRLGEENGEPFQWLAAELDVSITTLDLTHEYDPNAAIQTWLRNAFDFSYALDGGQLADFFLLRASDSTYVYVRAHHIVCDAWGLQYFMGQVRDEYLRLTANAVTETQTQATSFLALIEADDYTQSEQYREDRAYFSQVLSGVEPALFSRKLTAGARSNARFAITLERSLLAAIRDRGESPFLFLSAAIALYLARVHQRNEVVLGIPVLNRTDRSAKAMVGHFANTLPLRVEIIPDQHIEEFVAQLRQGIRTLLRHQRVPLGDVVKGSAPLFDTTISYMRWPKAVSIPGVTCETVAQTHAHDQDALAIWVSEFDDYSDVQVDFEYACDVFDEDFTMEAAAKHIETLLRALVAGGDQRAEDLELLSAREYNDLVYARNNTTIAFPSDTTLPELFAAQVARAPQQTALIHSDGSCVSNAELHRQASAVANALRAHGVGPDDRVAVMIERGRYLLPAILGIQLAGAAYVPIDPKYPLDRIELILEDCGAKVALVVDLALPTTLCTVLQMAKMPFASDESILLPVATPTNLAYVIYTSGSTGTPKGVMVEHRAVVNRLCWMQRQYPIGEQDVLLQKTPTAFDVSVWELFWWSFSGARLSLLPPGAEKDPREVLQTIQRDRVTVIHFVPSMLSVLLDLLETDVLAREQALSLRRVFCSGEALAPAQANRFKRIFGESVALVNLYGPTEATVDVSDFVCPIDPMPRVPIGKPIDNIQLYVLGKGYKPQPIGATGELYIGGVGVARGYLNRPQLTQERFVCDPFNPGARLYRTGDLARWLADGNLEYLGRSDDQVKIRGNRVEPNEVRDHVERLPGVRSAAVVACSSQARGTYLVAYYVADTEQDAGVLRAGLATVIPDFMIPAFFVYLDQIPQTNNGKLDRDRLPSPQRLLVSVAPRTTTETLLATVWGEVLGVSEVGIYDDFYSLGGDSILMLRIRAESERQGLSFQLADLLRNPTIAGLAEHVVRPVKSEGIEPFELVCEVDRPRLEGLEDAFPVSRLSLGLLFHSSQRPESSIYHDVFRYRFELAWDESAFRRAVDTVVQRFPALRSSFDLIGCTEPMQCIHGEAASQLEIIDLRGQDSAQAQIDQHIHQRRFHRYVVNQPTLYLFTGFIRETGLELVLSFHHAILDGWSVATMIAAWVAAYRGQPMTADIAPALASFVREERNALATKDTADYWARLLDGKPMTRLDGFRAHEPIRGEEEVMGQWVALPDELLAQVKTTAAQRAVPLKALLLAAHCLTLHMLTRSDTVVTGVVTHGRPDLAGTDQMVGLFLNTLPVCSLTAGRTWFGIVDEIVRQERDGYAHRRYPLSAIQQAQNDVLHTAFNFVNLHVLESLHELRDLQVWEETNFSLFVSAIVNPVGDGMYLRVDTDGHAVTRAQADLIGVTFVDVLRRMVDTPDDAVDFSFLAPPRSVTSLPEPLVDVVTQFERQVRATPDSGALAFNDEHWTYRELDQVSRYVATRLRATGANPGAAIGVAMNRSPEMIAVIWGILRAGLICVPLDVSYPAHRLALILETAQPFRVVAHPQHAGVAASDIVLQAEEVVAPIVTQAYAAPGLDDLAMLLFTSGSTGRPKGVELPHRMWANYTQWQLRVPSGRPGLRTLQFAPLSFDMSFQEIFSTLCGGGELRLVSNEERLDPGALLRLLDHHHVQRALLPYVALQRLAEASNTLGLRPRALQVVVSSGEQLRITEDIREFCRAMPDLLLENQYGPTETHQVTFHSLTGDPATFPALPPIGQPLDGVEIQLLDASMRPVPVGVTGEIYVGGECLARGYHRAPELTDERFIPHPWRADAKLYRTGDLGRVLSNGDVVWLGRADTQVKVRGFRIEPVEVELAIMRQAEHQPGLKGVAVVARDRDGTDAFLAAFLSGEQSQVDMSDLKKALRAELPDFMVPSFFVWVDSFSLTPSGKRDDAALRAIPLAQAALVEYEAPRDEYERTIAELLSELLDVPEIGIRDDFFELGGTSLTAMRLVLTLEKRFGIDVPIAALIEAPTIAGLAERLRGRNAVLAFDPLVPIRTSGSRTPLFLVHPLGGHVLCYLPLARALPAEMPVYALQAAGSGQGSTPLQSIEEMATQYLVAVRRVQPQGPYVLAGWSFGGFVVYEMARQLRALDPHSVEQVIVLDSITIDRDRFMGATDDALLQFFYWELVWFERSHEKVDPLPAELSLDEKLDHIVEAAISHGVLPEGTPRATVRRLYDLFRANWRALMEYRPPVTDCNFALLRADGPLPASLKPMHDAAGTHYNEPSNGWRHWTTGNLTVIDVPGDHLLLMKEPYVASVAAAITGLLLPSTHSDGNQP</sequence>
<dbReference type="FunFam" id="3.40.50.12780:FF:000012">
    <property type="entry name" value="Non-ribosomal peptide synthetase"/>
    <property type="match status" value="1"/>
</dbReference>
<dbReference type="Pfam" id="PF00975">
    <property type="entry name" value="Thioesterase"/>
    <property type="match status" value="1"/>
</dbReference>
<dbReference type="SUPFAM" id="SSF53474">
    <property type="entry name" value="alpha/beta-Hydrolases"/>
    <property type="match status" value="1"/>
</dbReference>
<dbReference type="SMART" id="SM00824">
    <property type="entry name" value="PKS_TE"/>
    <property type="match status" value="1"/>
</dbReference>
<evidence type="ECO:0000256" key="4">
    <source>
        <dbReference type="ARBA" id="ARBA00022679"/>
    </source>
</evidence>
<dbReference type="Proteomes" id="UP000032210">
    <property type="component" value="Unassembled WGS sequence"/>
</dbReference>
<dbReference type="SUPFAM" id="SSF47336">
    <property type="entry name" value="ACP-like"/>
    <property type="match status" value="2"/>
</dbReference>
<dbReference type="InterPro" id="IPR010071">
    <property type="entry name" value="AA_adenyl_dom"/>
</dbReference>
<evidence type="ECO:0000313" key="7">
    <source>
        <dbReference type="Proteomes" id="UP000032210"/>
    </source>
</evidence>
<dbReference type="GO" id="GO:0072330">
    <property type="term" value="P:monocarboxylic acid biosynthetic process"/>
    <property type="evidence" value="ECO:0007669"/>
    <property type="project" value="UniProtKB-ARBA"/>
</dbReference>
<dbReference type="Gene3D" id="1.10.1200.10">
    <property type="entry name" value="ACP-like"/>
    <property type="match status" value="2"/>
</dbReference>
<dbReference type="InterPro" id="IPR009081">
    <property type="entry name" value="PP-bd_ACP"/>
</dbReference>
<name>A0A0D0RSV7_PSEFL</name>
<dbReference type="InterPro" id="IPR029058">
    <property type="entry name" value="AB_hydrolase_fold"/>
</dbReference>
<dbReference type="SUPFAM" id="SSF56801">
    <property type="entry name" value="Acetyl-CoA synthetase-like"/>
    <property type="match status" value="2"/>
</dbReference>
<evidence type="ECO:0000313" key="6">
    <source>
        <dbReference type="EMBL" id="KIR22552.1"/>
    </source>
</evidence>
<dbReference type="GO" id="GO:0044550">
    <property type="term" value="P:secondary metabolite biosynthetic process"/>
    <property type="evidence" value="ECO:0007669"/>
    <property type="project" value="TreeGrafter"/>
</dbReference>
<dbReference type="PANTHER" id="PTHR45527:SF14">
    <property type="entry name" value="PLIPASTATIN SYNTHASE SUBUNIT B"/>
    <property type="match status" value="1"/>
</dbReference>
<keyword evidence="2" id="KW-0596">Phosphopantetheine</keyword>
<dbReference type="RefSeq" id="WP_043048246.1">
    <property type="nucleotide sequence ID" value="NZ_JXCQ01000013.1"/>
</dbReference>
<dbReference type="InterPro" id="IPR001242">
    <property type="entry name" value="Condensation_dom"/>
</dbReference>
<organism evidence="6 7">
    <name type="scientific">Pseudomonas fluorescens</name>
    <dbReference type="NCBI Taxonomy" id="294"/>
    <lineage>
        <taxon>Bacteria</taxon>
        <taxon>Pseudomonadati</taxon>
        <taxon>Pseudomonadota</taxon>
        <taxon>Gammaproteobacteria</taxon>
        <taxon>Pseudomonadales</taxon>
        <taxon>Pseudomonadaceae</taxon>
        <taxon>Pseudomonas</taxon>
    </lineage>
</organism>
<dbReference type="FunFam" id="1.10.1200.10:FF:000016">
    <property type="entry name" value="Non-ribosomal peptide synthase"/>
    <property type="match status" value="1"/>
</dbReference>
<dbReference type="Gene3D" id="3.40.50.1820">
    <property type="entry name" value="alpha/beta hydrolase"/>
    <property type="match status" value="1"/>
</dbReference>
<evidence type="ECO:0000256" key="2">
    <source>
        <dbReference type="ARBA" id="ARBA00022450"/>
    </source>
</evidence>
<dbReference type="CDD" id="cd17651">
    <property type="entry name" value="A_NRPS_VisG_like"/>
    <property type="match status" value="1"/>
</dbReference>
<dbReference type="Pfam" id="PF00550">
    <property type="entry name" value="PP-binding"/>
    <property type="match status" value="2"/>
</dbReference>
<reference evidence="6 7" key="1">
    <citation type="submission" date="2015-01" db="EMBL/GenBank/DDBJ databases">
        <title>Genome sequence of the beneficial rhizobacterium Pseudomonas fluorescens 2-79.</title>
        <authorList>
            <person name="Thuermer A."/>
            <person name="Daniel R."/>
        </authorList>
    </citation>
    <scope>NUCLEOTIDE SEQUENCE [LARGE SCALE GENOMIC DNA]</scope>
    <source>
        <strain evidence="6 7">2-79</strain>
    </source>
</reference>